<feature type="non-terminal residue" evidence="9">
    <location>
        <position position="1"/>
    </location>
</feature>
<keyword evidence="5" id="KW-0804">Transcription</keyword>
<feature type="compositionally biased region" description="Polar residues" evidence="7">
    <location>
        <begin position="210"/>
        <end position="220"/>
    </location>
</feature>
<dbReference type="Gene3D" id="3.30.70.3530">
    <property type="entry name" value="GCM motif"/>
    <property type="match status" value="1"/>
</dbReference>
<dbReference type="GO" id="GO:0000978">
    <property type="term" value="F:RNA polymerase II cis-regulatory region sequence-specific DNA binding"/>
    <property type="evidence" value="ECO:0007669"/>
    <property type="project" value="TreeGrafter"/>
</dbReference>
<dbReference type="FunFam" id="3.30.70.3530:FF:000001">
    <property type="entry name" value="Chorion-specific transcription factor GCMb"/>
    <property type="match status" value="1"/>
</dbReference>
<organism evidence="9 10">
    <name type="scientific">Columba livia</name>
    <name type="common">Rock dove</name>
    <dbReference type="NCBI Taxonomy" id="8932"/>
    <lineage>
        <taxon>Eukaryota</taxon>
        <taxon>Metazoa</taxon>
        <taxon>Chordata</taxon>
        <taxon>Craniata</taxon>
        <taxon>Vertebrata</taxon>
        <taxon>Euteleostomi</taxon>
        <taxon>Archelosauria</taxon>
        <taxon>Archosauria</taxon>
        <taxon>Dinosauria</taxon>
        <taxon>Saurischia</taxon>
        <taxon>Theropoda</taxon>
        <taxon>Coelurosauria</taxon>
        <taxon>Aves</taxon>
        <taxon>Neognathae</taxon>
        <taxon>Neoaves</taxon>
        <taxon>Columbimorphae</taxon>
        <taxon>Columbiformes</taxon>
        <taxon>Columbidae</taxon>
        <taxon>Columba</taxon>
    </lineage>
</organism>
<evidence type="ECO:0000256" key="7">
    <source>
        <dbReference type="SAM" id="MobiDB-lite"/>
    </source>
</evidence>
<evidence type="ECO:0000256" key="2">
    <source>
        <dbReference type="ARBA" id="ARBA00022473"/>
    </source>
</evidence>
<sequence>LVVNCLRVLTASQLQKHQRRNLLANFVKRLKMLKGADNVVTEQEDSASRHGEMRSWDINDIKLPQDVRQTDWFQEWPDSYVKHIYSSEDKNAQRHHSSWAMRNTNNHNSRILKKSCLGVVVCGNDCSTLDGRKIYLRPAICDKSRQKQQRKCCPNCNGPLRLLSCRGHGGYPVTNFWRHEGRFIFFQSKGAHDHPRPETKVEAEARRSIQKAQTAFSPSSPRLKRSQETESLTGALPTQETLPLLLSNMDAYVLPANFRGHLSKSFQEPTLGSCSGWPPCPRAAGEDGGTGEFPTWSRSLALGRVPSAGRPCRGHASPTANPPCAAASPQHCAHPSIHHVPRSSQHLEGEASETRPREGTIQVSTTAMATCFLTCTRYGEQV</sequence>
<feature type="region of interest" description="Disordered" evidence="7">
    <location>
        <begin position="337"/>
        <end position="358"/>
    </location>
</feature>
<dbReference type="InterPro" id="IPR039791">
    <property type="entry name" value="GCM"/>
</dbReference>
<dbReference type="GO" id="GO:0001228">
    <property type="term" value="F:DNA-binding transcription activator activity, RNA polymerase II-specific"/>
    <property type="evidence" value="ECO:0007669"/>
    <property type="project" value="InterPro"/>
</dbReference>
<feature type="region of interest" description="Disordered" evidence="7">
    <location>
        <begin position="189"/>
        <end position="235"/>
    </location>
</feature>
<proteinExistence type="predicted"/>
<feature type="compositionally biased region" description="Basic and acidic residues" evidence="7">
    <location>
        <begin position="345"/>
        <end position="358"/>
    </location>
</feature>
<evidence type="ECO:0000256" key="3">
    <source>
        <dbReference type="ARBA" id="ARBA00023015"/>
    </source>
</evidence>
<accession>A0A2I0MVL4</accession>
<evidence type="ECO:0000259" key="8">
    <source>
        <dbReference type="PROSITE" id="PS50807"/>
    </source>
</evidence>
<evidence type="ECO:0000313" key="10">
    <source>
        <dbReference type="Proteomes" id="UP000053872"/>
    </source>
</evidence>
<comment type="caution">
    <text evidence="9">The sequence shown here is derived from an EMBL/GenBank/DDBJ whole genome shotgun (WGS) entry which is preliminary data.</text>
</comment>
<dbReference type="Gene3D" id="2.20.25.670">
    <property type="entry name" value="GCM domain, large subdomain"/>
    <property type="match status" value="1"/>
</dbReference>
<dbReference type="SUPFAM" id="SSF90073">
    <property type="entry name" value="GCM domain"/>
    <property type="match status" value="1"/>
</dbReference>
<dbReference type="PANTHER" id="PTHR12414:SF6">
    <property type="entry name" value="CHORION-SPECIFIC TRANSCRIPTION FACTOR GCMA"/>
    <property type="match status" value="1"/>
</dbReference>
<keyword evidence="2" id="KW-0217">Developmental protein</keyword>
<feature type="compositionally biased region" description="Basic and acidic residues" evidence="7">
    <location>
        <begin position="190"/>
        <end position="207"/>
    </location>
</feature>
<evidence type="ECO:0000256" key="6">
    <source>
        <dbReference type="ARBA" id="ARBA00023242"/>
    </source>
</evidence>
<dbReference type="InParanoid" id="A0A2I0MVL4"/>
<keyword evidence="6" id="KW-0539">Nucleus</keyword>
<evidence type="ECO:0000313" key="9">
    <source>
        <dbReference type="EMBL" id="PKK33729.1"/>
    </source>
</evidence>
<comment type="subcellular location">
    <subcellularLocation>
        <location evidence="1">Nucleus</location>
    </subcellularLocation>
</comment>
<reference evidence="9 10" key="1">
    <citation type="journal article" date="2013" name="Science">
        <title>Genomic diversity and evolution of the head crest in the rock pigeon.</title>
        <authorList>
            <person name="Shapiro M.D."/>
            <person name="Kronenberg Z."/>
            <person name="Li C."/>
            <person name="Domyan E.T."/>
            <person name="Pan H."/>
            <person name="Campbell M."/>
            <person name="Tan H."/>
            <person name="Huff C.D."/>
            <person name="Hu H."/>
            <person name="Vickrey A.I."/>
            <person name="Nielsen S.C."/>
            <person name="Stringham S.A."/>
            <person name="Hu H."/>
            <person name="Willerslev E."/>
            <person name="Gilbert M.T."/>
            <person name="Yandell M."/>
            <person name="Zhang G."/>
            <person name="Wang J."/>
        </authorList>
    </citation>
    <scope>NUCLEOTIDE SEQUENCE [LARGE SCALE GENOMIC DNA]</scope>
    <source>
        <tissue evidence="9">Blood</tissue>
    </source>
</reference>
<dbReference type="GO" id="GO:0042063">
    <property type="term" value="P:gliogenesis"/>
    <property type="evidence" value="ECO:0007669"/>
    <property type="project" value="TreeGrafter"/>
</dbReference>
<evidence type="ECO:0000256" key="1">
    <source>
        <dbReference type="ARBA" id="ARBA00004123"/>
    </source>
</evidence>
<dbReference type="EMBL" id="AKCR02000002">
    <property type="protein sequence ID" value="PKK33729.1"/>
    <property type="molecule type" value="Genomic_DNA"/>
</dbReference>
<dbReference type="AlphaFoldDB" id="A0A2I0MVL4"/>
<dbReference type="PROSITE" id="PS50807">
    <property type="entry name" value="GCM"/>
    <property type="match status" value="1"/>
</dbReference>
<dbReference type="InterPro" id="IPR043021">
    <property type="entry name" value="GCM_small"/>
</dbReference>
<feature type="domain" description="GCM" evidence="8">
    <location>
        <begin position="54"/>
        <end position="209"/>
    </location>
</feature>
<keyword evidence="3" id="KW-0805">Transcription regulation</keyword>
<dbReference type="Proteomes" id="UP000053872">
    <property type="component" value="Unassembled WGS sequence"/>
</dbReference>
<dbReference type="PANTHER" id="PTHR12414">
    <property type="entry name" value="GLIAL CELLS MISSING RELATED/GLIDE"/>
    <property type="match status" value="1"/>
</dbReference>
<dbReference type="Pfam" id="PF03615">
    <property type="entry name" value="GCM"/>
    <property type="match status" value="1"/>
</dbReference>
<name>A0A2I0MVL4_COLLI</name>
<keyword evidence="4" id="KW-0238">DNA-binding</keyword>
<evidence type="ECO:0000256" key="5">
    <source>
        <dbReference type="ARBA" id="ARBA00023163"/>
    </source>
</evidence>
<dbReference type="InterPro" id="IPR043020">
    <property type="entry name" value="GCM_large"/>
</dbReference>
<evidence type="ECO:0000256" key="4">
    <source>
        <dbReference type="ARBA" id="ARBA00023125"/>
    </source>
</evidence>
<dbReference type="InterPro" id="IPR003902">
    <property type="entry name" value="Tscrpt_reg_GCM"/>
</dbReference>
<protein>
    <recommendedName>
        <fullName evidence="8">GCM domain-containing protein</fullName>
    </recommendedName>
</protein>
<dbReference type="InterPro" id="IPR036115">
    <property type="entry name" value="GCM_dom_sf"/>
</dbReference>
<keyword evidence="10" id="KW-1185">Reference proteome</keyword>
<dbReference type="GO" id="GO:0005634">
    <property type="term" value="C:nucleus"/>
    <property type="evidence" value="ECO:0007669"/>
    <property type="project" value="UniProtKB-SubCell"/>
</dbReference>
<dbReference type="STRING" id="8932.A0A2I0MVL4"/>
<gene>
    <name evidence="9" type="ORF">A306_00001001</name>
</gene>